<dbReference type="Gene3D" id="1.10.10.10">
    <property type="entry name" value="Winged helix-like DNA-binding domain superfamily/Winged helix DNA-binding domain"/>
    <property type="match status" value="1"/>
</dbReference>
<dbReference type="InterPro" id="IPR036390">
    <property type="entry name" value="WH_DNA-bd_sf"/>
</dbReference>
<dbReference type="InterPro" id="IPR036388">
    <property type="entry name" value="WH-like_DNA-bd_sf"/>
</dbReference>
<sequence length="175" mass="19698">MAVRLSPFSYVILVLVGRGGAGPHDLRRMAEAGRVYWDAAPSQWYAEPKRLEKLGLLSSRKEPGRTRQRTHYDLTPAGVEALEGWVRTPTALPRMQQEAIVRVLAADLVDHAAILEGLAPLADELATADAEIRHALEVARSLPERRRLLEINHRYAARLIELQREWLQEARAELA</sequence>
<name>A0A9E6XXK4_9ACTN</name>
<gene>
    <name evidence="1" type="ORF">DSM104329_02781</name>
</gene>
<dbReference type="AlphaFoldDB" id="A0A9E6XXK4"/>
<dbReference type="RefSeq" id="WP_259316049.1">
    <property type="nucleotide sequence ID" value="NZ_CP087164.1"/>
</dbReference>
<keyword evidence="2" id="KW-1185">Reference proteome</keyword>
<protein>
    <recommendedName>
        <fullName evidence="3">PadR family transcriptional regulator</fullName>
    </recommendedName>
</protein>
<evidence type="ECO:0008006" key="3">
    <source>
        <dbReference type="Google" id="ProtNLM"/>
    </source>
</evidence>
<dbReference type="KEGG" id="sbae:DSM104329_02781"/>
<organism evidence="1 2">
    <name type="scientific">Capillimicrobium parvum</name>
    <dbReference type="NCBI Taxonomy" id="2884022"/>
    <lineage>
        <taxon>Bacteria</taxon>
        <taxon>Bacillati</taxon>
        <taxon>Actinomycetota</taxon>
        <taxon>Thermoleophilia</taxon>
        <taxon>Solirubrobacterales</taxon>
        <taxon>Capillimicrobiaceae</taxon>
        <taxon>Capillimicrobium</taxon>
    </lineage>
</organism>
<dbReference type="Proteomes" id="UP001162834">
    <property type="component" value="Chromosome"/>
</dbReference>
<proteinExistence type="predicted"/>
<dbReference type="SUPFAM" id="SSF46785">
    <property type="entry name" value="Winged helix' DNA-binding domain"/>
    <property type="match status" value="1"/>
</dbReference>
<evidence type="ECO:0000313" key="2">
    <source>
        <dbReference type="Proteomes" id="UP001162834"/>
    </source>
</evidence>
<accession>A0A9E6XXK4</accession>
<reference evidence="1" key="1">
    <citation type="journal article" date="2022" name="Int. J. Syst. Evol. Microbiol.">
        <title>Pseudomonas aegrilactucae sp. nov. and Pseudomonas morbosilactucae sp. nov., pathogens causing bacterial rot of lettuce in Japan.</title>
        <authorList>
            <person name="Sawada H."/>
            <person name="Fujikawa T."/>
            <person name="Satou M."/>
        </authorList>
    </citation>
    <scope>NUCLEOTIDE SEQUENCE</scope>
    <source>
        <strain evidence="1">0166_1</strain>
    </source>
</reference>
<dbReference type="EMBL" id="CP087164">
    <property type="protein sequence ID" value="UGS36377.1"/>
    <property type="molecule type" value="Genomic_DNA"/>
</dbReference>
<evidence type="ECO:0000313" key="1">
    <source>
        <dbReference type="EMBL" id="UGS36377.1"/>
    </source>
</evidence>